<dbReference type="FunFam" id="3.40.50.2300:FF:000212">
    <property type="entry name" value="Stress response regulator/HFS transcription factor"/>
    <property type="match status" value="1"/>
</dbReference>
<dbReference type="SUPFAM" id="SSF46785">
    <property type="entry name" value="Winged helix' DNA-binding domain"/>
    <property type="match status" value="1"/>
</dbReference>
<feature type="compositionally biased region" description="Low complexity" evidence="9">
    <location>
        <begin position="234"/>
        <end position="244"/>
    </location>
</feature>
<dbReference type="GO" id="GO:0006357">
    <property type="term" value="P:regulation of transcription by RNA polymerase II"/>
    <property type="evidence" value="ECO:0007669"/>
    <property type="project" value="UniProtKB-UniRule"/>
</dbReference>
<evidence type="ECO:0000259" key="10">
    <source>
        <dbReference type="PROSITE" id="PS50110"/>
    </source>
</evidence>
<dbReference type="Pfam" id="PF00447">
    <property type="entry name" value="HSF_DNA-bind"/>
    <property type="match status" value="2"/>
</dbReference>
<dbReference type="EMBL" id="JAULSY010000039">
    <property type="protein sequence ID" value="KAK0669724.1"/>
    <property type="molecule type" value="Genomic_DNA"/>
</dbReference>
<proteinExistence type="predicted"/>
<comment type="caution">
    <text evidence="11">The sequence shown here is derived from an EMBL/GenBank/DDBJ whole genome shotgun (WGS) entry which is preliminary data.</text>
</comment>
<dbReference type="InterPro" id="IPR036390">
    <property type="entry name" value="WH_DNA-bd_sf"/>
</dbReference>
<dbReference type="Gene3D" id="3.40.50.2300">
    <property type="match status" value="1"/>
</dbReference>
<keyword evidence="5 6" id="KW-0539">Nucleus</keyword>
<evidence type="ECO:0000256" key="9">
    <source>
        <dbReference type="SAM" id="MobiDB-lite"/>
    </source>
</evidence>
<dbReference type="GO" id="GO:0043565">
    <property type="term" value="F:sequence-specific DNA binding"/>
    <property type="evidence" value="ECO:0007669"/>
    <property type="project" value="InterPro"/>
</dbReference>
<feature type="region of interest" description="Disordered" evidence="9">
    <location>
        <begin position="227"/>
        <end position="263"/>
    </location>
</feature>
<feature type="compositionally biased region" description="Polar residues" evidence="9">
    <location>
        <begin position="576"/>
        <end position="589"/>
    </location>
</feature>
<dbReference type="AlphaFoldDB" id="A0AA39ZEU9"/>
<dbReference type="Gene3D" id="1.10.10.10">
    <property type="entry name" value="Winged helix-like DNA-binding domain superfamily/Winged helix DNA-binding domain"/>
    <property type="match status" value="1"/>
</dbReference>
<evidence type="ECO:0000313" key="11">
    <source>
        <dbReference type="EMBL" id="KAK0669724.1"/>
    </source>
</evidence>
<evidence type="ECO:0000256" key="4">
    <source>
        <dbReference type="ARBA" id="ARBA00023125"/>
    </source>
</evidence>
<dbReference type="PIRSF" id="PIRSF002595">
    <property type="entry name" value="RR_SKN7"/>
    <property type="match status" value="1"/>
</dbReference>
<feature type="compositionally biased region" description="Low complexity" evidence="9">
    <location>
        <begin position="642"/>
        <end position="659"/>
    </location>
</feature>
<keyword evidence="4 6" id="KW-0238">DNA-binding</keyword>
<evidence type="ECO:0000256" key="8">
    <source>
        <dbReference type="SAM" id="Coils"/>
    </source>
</evidence>
<dbReference type="SMART" id="SM00448">
    <property type="entry name" value="REC"/>
    <property type="match status" value="1"/>
</dbReference>
<dbReference type="PROSITE" id="PS50110">
    <property type="entry name" value="RESPONSE_REGULATORY"/>
    <property type="match status" value="1"/>
</dbReference>
<dbReference type="SMART" id="SM00415">
    <property type="entry name" value="HSF"/>
    <property type="match status" value="1"/>
</dbReference>
<dbReference type="InterPro" id="IPR001789">
    <property type="entry name" value="Sig_transdc_resp-reg_receiver"/>
</dbReference>
<feature type="region of interest" description="Disordered" evidence="9">
    <location>
        <begin position="365"/>
        <end position="384"/>
    </location>
</feature>
<evidence type="ECO:0000256" key="2">
    <source>
        <dbReference type="ARBA" id="ARBA00022553"/>
    </source>
</evidence>
<keyword evidence="2 7" id="KW-0597">Phosphoprotein</keyword>
<reference evidence="11" key="1">
    <citation type="submission" date="2023-06" db="EMBL/GenBank/DDBJ databases">
        <title>Genome-scale phylogeny and comparative genomics of the fungal order Sordariales.</title>
        <authorList>
            <consortium name="Lawrence Berkeley National Laboratory"/>
            <person name="Hensen N."/>
            <person name="Bonometti L."/>
            <person name="Westerberg I."/>
            <person name="Brannstrom I.O."/>
            <person name="Guillou S."/>
            <person name="Cros-Aarteil S."/>
            <person name="Calhoun S."/>
            <person name="Haridas S."/>
            <person name="Kuo A."/>
            <person name="Mondo S."/>
            <person name="Pangilinan J."/>
            <person name="Riley R."/>
            <person name="Labutti K."/>
            <person name="Andreopoulos B."/>
            <person name="Lipzen A."/>
            <person name="Chen C."/>
            <person name="Yanf M."/>
            <person name="Daum C."/>
            <person name="Ng V."/>
            <person name="Clum A."/>
            <person name="Steindorff A."/>
            <person name="Ohm R."/>
            <person name="Martin F."/>
            <person name="Silar P."/>
            <person name="Natvig D."/>
            <person name="Lalanne C."/>
            <person name="Gautier V."/>
            <person name="Ament-Velasquez S.L."/>
            <person name="Kruys A."/>
            <person name="Hutchinson M.I."/>
            <person name="Powell A.J."/>
            <person name="Barry K."/>
            <person name="Miller A.N."/>
            <person name="Grigoriev I.V."/>
            <person name="Debuchy R."/>
            <person name="Gladieux P."/>
            <person name="Thoren M.H."/>
            <person name="Johannesson H."/>
        </authorList>
    </citation>
    <scope>NUCLEOTIDE SEQUENCE</scope>
    <source>
        <strain evidence="11">CBS 307.81</strain>
    </source>
</reference>
<feature type="region of interest" description="Disordered" evidence="9">
    <location>
        <begin position="572"/>
        <end position="697"/>
    </location>
</feature>
<feature type="coiled-coil region" evidence="8">
    <location>
        <begin position="173"/>
        <end position="200"/>
    </location>
</feature>
<dbReference type="Pfam" id="PF00072">
    <property type="entry name" value="Response_reg"/>
    <property type="match status" value="1"/>
</dbReference>
<gene>
    <name evidence="11" type="ORF">QBC41DRAFT_101356</name>
</gene>
<dbReference type="GO" id="GO:0000156">
    <property type="term" value="F:phosphorelay response regulator activity"/>
    <property type="evidence" value="ECO:0007669"/>
    <property type="project" value="InterPro"/>
</dbReference>
<evidence type="ECO:0000256" key="7">
    <source>
        <dbReference type="PROSITE-ProRule" id="PRU00169"/>
    </source>
</evidence>
<protein>
    <recommendedName>
        <fullName evidence="6">Transcription factor</fullName>
    </recommendedName>
</protein>
<keyword evidence="6" id="KW-0805">Transcription regulation</keyword>
<dbReference type="PANTHER" id="PTHR45339">
    <property type="entry name" value="HYBRID SIGNAL TRANSDUCTION HISTIDINE KINASE J"/>
    <property type="match status" value="1"/>
</dbReference>
<dbReference type="PROSITE" id="PS00434">
    <property type="entry name" value="HSF_DOMAIN"/>
    <property type="match status" value="1"/>
</dbReference>
<dbReference type="InterPro" id="IPR011006">
    <property type="entry name" value="CheY-like_superfamily"/>
</dbReference>
<name>A0AA39ZEU9_9PEZI</name>
<dbReference type="InterPro" id="IPR036388">
    <property type="entry name" value="WH-like_DNA-bd_sf"/>
</dbReference>
<evidence type="ECO:0000256" key="1">
    <source>
        <dbReference type="ARBA" id="ARBA00004123"/>
    </source>
</evidence>
<sequence>MPPPESDSGAAAAQPGNNSSDFVRKLYKMLEDPSYNSVVRWSPEGDSFVVLEVCYVFSLALGSSKKKEIDIWAIKQNEKFTKTILPKHFKHSNFASFVRQLNKYDFHKVRHNEESGEAPYGRDAWEFKHPEFRADRKDQLDNIRRKAPAPRKPPPTEDAFPASQQIVVLSESLNATNVQIQTLQEQYLELDRTNRLLVAEVLSLQKMLRAQSQASNELISHLNNMEDRRRNSRHSAQSSHSSHSGTNYHQGTLGLLPDGTDEPAPELRRAREILNGVSPDSQADRELERLSMAYHQNGSPAESAGSSVMFTHAGPQASMNVVHDPFSDPRHLVYPVGQTQGIDPFHADHIHNIPYSRPLSNPNVMTEAPSQISPPPGKEQGGSLWRGKKPQILLVEDDKTCARIGSKFLTNMDCSVETARDGLEAVEKINHDADRFDLIFMDIIMPNLDGVSATAMIRMVTPQIPIIAMTSNIRQEDIQTYFQFGMNDVLAKPFTRDGMVRILKKHLTRMLKDPQSAGVLNDDPTTSAAAGQQTAGGPGPPTGGYANANMAASMQAAINQAAQVQVKYEQTPIPSPSTTASWHSPGTTMQQVQQQQAQQAQQQQHASPQLDQGGYMNAVGSGQGVGGMVLTPGGSQRGPGPGQQQQQQYGGYMQAGPGPVTVTRLPEMGGMGGGGGGDDRPEKRQRLYGPGQGGYVG</sequence>
<feature type="domain" description="Response regulatory" evidence="10">
    <location>
        <begin position="391"/>
        <end position="507"/>
    </location>
</feature>
<keyword evidence="8" id="KW-0175">Coiled coil</keyword>
<evidence type="ECO:0000256" key="6">
    <source>
        <dbReference type="PIRNR" id="PIRNR002595"/>
    </source>
</evidence>
<evidence type="ECO:0000256" key="5">
    <source>
        <dbReference type="ARBA" id="ARBA00023242"/>
    </source>
</evidence>
<keyword evidence="3" id="KW-0902">Two-component regulatory system</keyword>
<comment type="subcellular location">
    <subcellularLocation>
        <location evidence="1 6">Nucleus</location>
    </subcellularLocation>
</comment>
<accession>A0AA39ZEU9</accession>
<feature type="region of interest" description="Disordered" evidence="9">
    <location>
        <begin position="514"/>
        <end position="547"/>
    </location>
</feature>
<organism evidence="11 12">
    <name type="scientific">Cercophora samala</name>
    <dbReference type="NCBI Taxonomy" id="330535"/>
    <lineage>
        <taxon>Eukaryota</taxon>
        <taxon>Fungi</taxon>
        <taxon>Dikarya</taxon>
        <taxon>Ascomycota</taxon>
        <taxon>Pezizomycotina</taxon>
        <taxon>Sordariomycetes</taxon>
        <taxon>Sordariomycetidae</taxon>
        <taxon>Sordariales</taxon>
        <taxon>Lasiosphaeriaceae</taxon>
        <taxon>Cercophora</taxon>
    </lineage>
</organism>
<feature type="region of interest" description="Disordered" evidence="9">
    <location>
        <begin position="137"/>
        <end position="159"/>
    </location>
</feature>
<keyword evidence="6" id="KW-0804">Transcription</keyword>
<evidence type="ECO:0000256" key="3">
    <source>
        <dbReference type="ARBA" id="ARBA00023012"/>
    </source>
</evidence>
<keyword evidence="12" id="KW-1185">Reference proteome</keyword>
<dbReference type="Proteomes" id="UP001174997">
    <property type="component" value="Unassembled WGS sequence"/>
</dbReference>
<dbReference type="GO" id="GO:0003700">
    <property type="term" value="F:DNA-binding transcription factor activity"/>
    <property type="evidence" value="ECO:0007669"/>
    <property type="project" value="UniProtKB-UniRule"/>
</dbReference>
<evidence type="ECO:0000313" key="12">
    <source>
        <dbReference type="Proteomes" id="UP001174997"/>
    </source>
</evidence>
<dbReference type="PANTHER" id="PTHR45339:SF1">
    <property type="entry name" value="HYBRID SIGNAL TRANSDUCTION HISTIDINE KINASE J"/>
    <property type="match status" value="1"/>
</dbReference>
<feature type="compositionally biased region" description="Low complexity" evidence="9">
    <location>
        <begin position="590"/>
        <end position="604"/>
    </location>
</feature>
<dbReference type="GO" id="GO:0005634">
    <property type="term" value="C:nucleus"/>
    <property type="evidence" value="ECO:0007669"/>
    <property type="project" value="UniProtKB-SubCell"/>
</dbReference>
<dbReference type="SUPFAM" id="SSF52172">
    <property type="entry name" value="CheY-like"/>
    <property type="match status" value="1"/>
</dbReference>
<dbReference type="InterPro" id="IPR000232">
    <property type="entry name" value="HSF_DNA-bd"/>
</dbReference>
<dbReference type="InterPro" id="IPR014402">
    <property type="entry name" value="Sig_transdc_resp-reg_Skn7"/>
</dbReference>
<feature type="modified residue" description="4-aspartylphosphate" evidence="7">
    <location>
        <position position="442"/>
    </location>
</feature>
<feature type="compositionally biased region" description="Low complexity" evidence="9">
    <location>
        <begin position="524"/>
        <end position="535"/>
    </location>
</feature>
<dbReference type="CDD" id="cd17546">
    <property type="entry name" value="REC_hyHK_CKI1_RcsC-like"/>
    <property type="match status" value="1"/>
</dbReference>